<name>A0A2L0EZV3_SORCE</name>
<evidence type="ECO:0008006" key="3">
    <source>
        <dbReference type="Google" id="ProtNLM"/>
    </source>
</evidence>
<dbReference type="RefSeq" id="WP_159397465.1">
    <property type="nucleotide sequence ID" value="NZ_CP012673.1"/>
</dbReference>
<protein>
    <recommendedName>
        <fullName evidence="3">DUF1269 domain-containing protein</fullName>
    </recommendedName>
</protein>
<dbReference type="OrthoDB" id="5515179at2"/>
<dbReference type="AlphaFoldDB" id="A0A2L0EZV3"/>
<dbReference type="PANTHER" id="PTHR36109:SF2">
    <property type="entry name" value="MEMBRANE PROTEIN"/>
    <property type="match status" value="1"/>
</dbReference>
<organism evidence="1 2">
    <name type="scientific">Sorangium cellulosum</name>
    <name type="common">Polyangium cellulosum</name>
    <dbReference type="NCBI Taxonomy" id="56"/>
    <lineage>
        <taxon>Bacteria</taxon>
        <taxon>Pseudomonadati</taxon>
        <taxon>Myxococcota</taxon>
        <taxon>Polyangia</taxon>
        <taxon>Polyangiales</taxon>
        <taxon>Polyangiaceae</taxon>
        <taxon>Sorangium</taxon>
    </lineage>
</organism>
<gene>
    <name evidence="1" type="ORF">SOCE26_063030</name>
</gene>
<proteinExistence type="predicted"/>
<evidence type="ECO:0000313" key="2">
    <source>
        <dbReference type="Proteomes" id="UP000238348"/>
    </source>
</evidence>
<dbReference type="Proteomes" id="UP000238348">
    <property type="component" value="Chromosome"/>
</dbReference>
<reference evidence="1 2" key="1">
    <citation type="submission" date="2015-09" db="EMBL/GenBank/DDBJ databases">
        <title>Sorangium comparison.</title>
        <authorList>
            <person name="Zaburannyi N."/>
            <person name="Bunk B."/>
            <person name="Overmann J."/>
            <person name="Mueller R."/>
        </authorList>
    </citation>
    <scope>NUCLEOTIDE SEQUENCE [LARGE SCALE GENOMIC DNA]</scope>
    <source>
        <strain evidence="1 2">So ce26</strain>
    </source>
</reference>
<dbReference type="PANTHER" id="PTHR36109">
    <property type="entry name" value="MEMBRANE PROTEIN-RELATED"/>
    <property type="match status" value="1"/>
</dbReference>
<sequence length="155" mass="15875">MRATLVTGLMRTQSDAEGVVERLMGCGYRREAISLVTIDTPRTQDVCGPMGGALSAAVASVVVPGVGLVAAGPIAAALAGVGSAAGGIAGALVSAGVPDGRARVYEAGLKQGAVLVCVYAYSERDKEILEMLLEYAGAENVRSESLQERPYDSFI</sequence>
<dbReference type="EMBL" id="CP012673">
    <property type="protein sequence ID" value="AUX44834.1"/>
    <property type="molecule type" value="Genomic_DNA"/>
</dbReference>
<accession>A0A2L0EZV3</accession>
<evidence type="ECO:0000313" key="1">
    <source>
        <dbReference type="EMBL" id="AUX44834.1"/>
    </source>
</evidence>
<dbReference type="InterPro" id="IPR052948">
    <property type="entry name" value="Low_temp-induced_all0457"/>
</dbReference>